<accession>C6K3S0</accession>
<feature type="compositionally biased region" description="Polar residues" evidence="1">
    <location>
        <begin position="35"/>
        <end position="57"/>
    </location>
</feature>
<feature type="region of interest" description="Disordered" evidence="1">
    <location>
        <begin position="469"/>
        <end position="511"/>
    </location>
</feature>
<organism evidence="2">
    <name type="scientific">Angomonas deanei</name>
    <dbReference type="NCBI Taxonomy" id="59799"/>
    <lineage>
        <taxon>Eukaryota</taxon>
        <taxon>Discoba</taxon>
        <taxon>Euglenozoa</taxon>
        <taxon>Kinetoplastea</taxon>
        <taxon>Metakinetoplastina</taxon>
        <taxon>Trypanosomatida</taxon>
        <taxon>Trypanosomatidae</taxon>
        <taxon>Strigomonadinae</taxon>
        <taxon>Angomonas</taxon>
    </lineage>
</organism>
<feature type="region of interest" description="Disordered" evidence="1">
    <location>
        <begin position="530"/>
        <end position="589"/>
    </location>
</feature>
<feature type="region of interest" description="Disordered" evidence="1">
    <location>
        <begin position="149"/>
        <end position="170"/>
    </location>
</feature>
<evidence type="ECO:0000313" key="2">
    <source>
        <dbReference type="EMBL" id="ACS87859.1"/>
    </source>
</evidence>
<feature type="compositionally biased region" description="Low complexity" evidence="1">
    <location>
        <begin position="360"/>
        <end position="381"/>
    </location>
</feature>
<dbReference type="EMBL" id="GQ153666">
    <property type="protein sequence ID" value="ACS87859.1"/>
    <property type="molecule type" value="Genomic_DNA"/>
</dbReference>
<feature type="region of interest" description="Disordered" evidence="1">
    <location>
        <begin position="1"/>
        <end position="121"/>
    </location>
</feature>
<reference evidence="2" key="1">
    <citation type="submission" date="2009-05" db="EMBL/GenBank/DDBJ databases">
        <title>The evolution of amastin surface glycoproteins in trypanosomatid parasites.</title>
        <authorList>
            <person name="Jackson A.P."/>
        </authorList>
    </citation>
    <scope>NUCLEOTIDE SEQUENCE</scope>
    <source>
        <strain evidence="2">ATCC 30255</strain>
    </source>
</reference>
<feature type="compositionally biased region" description="Polar residues" evidence="1">
    <location>
        <begin position="321"/>
        <end position="348"/>
    </location>
</feature>
<sequence>MEGRNPYIDLSGVRDSSASPDYAPYRPDDAPSPREQPSQHSATKSPRNSTSNGQSGEVSGRPSYIKTRRASTSNPSVMATPTLRRRDSIKHPYSLTNASGADGDLNHSKADSAASSRENLQQKWNADSQLFRAAAHSRRHSAAVAVLHRDPSAGSPDGPANTTVSASPDRPDVIAVPAATTQEDVKRYVTTVMSDHAVTLGTWEQRVVVAEVYRDKPRRTGGRPAPLRPQDRNFLERAIGGITAHLRQLTDARSLLQQTRRKMPPTRAGGRGDVNAWDEYCSCYEQTLMDLSAEAQQLWKRVNKLLKGDQQEGVRTHRTRSGSAVNNAGASRARSQGSVASRRSSPQATPRGPHTPPVEEPTAPATAAADPPSSISSASPSMGNLHSNNNNNGDAAHDRVSPYVPVLGSGGAVQRGSQAIRPGYGTESAMRASPAPESQRSWARTGSMPNPLRASMASATSVAVSTRSSQQARALHPDTVVRDSVPSGSPYDLKSPYGRLMSPKRASSPLRDPAHAVLVVPPPADVAAEMNEEAEAEVPQTARSRMSRASRASRASRSSRAASRAASSARPGIIDTPPQLRTYSSPRGSARAAAASSTANVAAATPSVHPLRRRQLLEVIEHYERNAATLQRGDLQRARECFFELYGEQQGLRQYCQWIDDIALSALQTPQRSA</sequence>
<dbReference type="AlphaFoldDB" id="C6K3S0"/>
<protein>
    <submittedName>
        <fullName evidence="2">Uncharacterized protein</fullName>
    </submittedName>
</protein>
<gene>
    <name evidence="2" type="ORF">CDFL7M16_06</name>
</gene>
<feature type="compositionally biased region" description="Polar residues" evidence="1">
    <location>
        <begin position="436"/>
        <end position="448"/>
    </location>
</feature>
<name>C6K3S0_9TRYP</name>
<feature type="compositionally biased region" description="Low complexity" evidence="1">
    <location>
        <begin position="542"/>
        <end position="570"/>
    </location>
</feature>
<evidence type="ECO:0000256" key="1">
    <source>
        <dbReference type="SAM" id="MobiDB-lite"/>
    </source>
</evidence>
<proteinExistence type="predicted"/>
<feature type="region of interest" description="Disordered" evidence="1">
    <location>
        <begin position="308"/>
        <end position="448"/>
    </location>
</feature>
<feature type="compositionally biased region" description="Polar residues" evidence="1">
    <location>
        <begin position="70"/>
        <end position="79"/>
    </location>
</feature>